<dbReference type="RefSeq" id="XP_060425027.1">
    <property type="nucleotide sequence ID" value="XM_060566770.1"/>
</dbReference>
<reference evidence="1" key="1">
    <citation type="submission" date="2021-06" db="EMBL/GenBank/DDBJ databases">
        <title>Comparative genomics, transcriptomics and evolutionary studies reveal genomic signatures of adaptation to plant cell wall in hemibiotrophic fungi.</title>
        <authorList>
            <consortium name="DOE Joint Genome Institute"/>
            <person name="Baroncelli R."/>
            <person name="Diaz J.F."/>
            <person name="Benocci T."/>
            <person name="Peng M."/>
            <person name="Battaglia E."/>
            <person name="Haridas S."/>
            <person name="Andreopoulos W."/>
            <person name="Labutti K."/>
            <person name="Pangilinan J."/>
            <person name="Floch G.L."/>
            <person name="Makela M.R."/>
            <person name="Henrissat B."/>
            <person name="Grigoriev I.V."/>
            <person name="Crouch J.A."/>
            <person name="De Vries R.P."/>
            <person name="Sukno S.A."/>
            <person name="Thon M.R."/>
        </authorList>
    </citation>
    <scope>NUCLEOTIDE SEQUENCE</scope>
    <source>
        <strain evidence="1">CBS 193.32</strain>
    </source>
</reference>
<dbReference type="AlphaFoldDB" id="A0AAJ0AD33"/>
<comment type="caution">
    <text evidence="1">The sequence shown here is derived from an EMBL/GenBank/DDBJ whole genome shotgun (WGS) entry which is preliminary data.</text>
</comment>
<protein>
    <submittedName>
        <fullName evidence="1">Uncharacterized protein</fullName>
    </submittedName>
</protein>
<evidence type="ECO:0000313" key="2">
    <source>
        <dbReference type="Proteomes" id="UP001224890"/>
    </source>
</evidence>
<evidence type="ECO:0000313" key="1">
    <source>
        <dbReference type="EMBL" id="KAK1671024.1"/>
    </source>
</evidence>
<name>A0AAJ0AD33_9PEZI</name>
<accession>A0AAJ0AD33</accession>
<organism evidence="1 2">
    <name type="scientific">Colletotrichum godetiae</name>
    <dbReference type="NCBI Taxonomy" id="1209918"/>
    <lineage>
        <taxon>Eukaryota</taxon>
        <taxon>Fungi</taxon>
        <taxon>Dikarya</taxon>
        <taxon>Ascomycota</taxon>
        <taxon>Pezizomycotina</taxon>
        <taxon>Sordariomycetes</taxon>
        <taxon>Hypocreomycetidae</taxon>
        <taxon>Glomerellales</taxon>
        <taxon>Glomerellaceae</taxon>
        <taxon>Colletotrichum</taxon>
        <taxon>Colletotrichum acutatum species complex</taxon>
    </lineage>
</organism>
<gene>
    <name evidence="1" type="ORF">BDP55DRAFT_321306</name>
</gene>
<proteinExistence type="predicted"/>
<dbReference type="GeneID" id="85451296"/>
<dbReference type="Proteomes" id="UP001224890">
    <property type="component" value="Unassembled WGS sequence"/>
</dbReference>
<keyword evidence="2" id="KW-1185">Reference proteome</keyword>
<dbReference type="EMBL" id="JAHMHR010000051">
    <property type="protein sequence ID" value="KAK1671024.1"/>
    <property type="molecule type" value="Genomic_DNA"/>
</dbReference>
<sequence>MEISGLPVVGARVWVRSRCPAWYTRYFVQDLSKASSNQSLAMNTTTVAICLATGNATSNSSHLHKPSHSKCQRRSTLIGLPRPSTPKAKTLFTPTAWSVVLDRTRGMEKHGSDSASTCAAELRRPAICPFLPVVVPSLLSRWRLVLNPRITHRQFDWRTRIA</sequence>